<keyword evidence="2" id="KW-0808">Transferase</keyword>
<comment type="caution">
    <text evidence="8">The sequence shown here is derived from an EMBL/GenBank/DDBJ whole genome shotgun (WGS) entry which is preliminary data.</text>
</comment>
<protein>
    <recommendedName>
        <fullName evidence="1">pyridoxal kinase</fullName>
        <ecNumber evidence="1">2.7.1.35</ecNumber>
    </recommendedName>
</protein>
<evidence type="ECO:0000256" key="2">
    <source>
        <dbReference type="ARBA" id="ARBA00022679"/>
    </source>
</evidence>
<dbReference type="GO" id="GO:0009443">
    <property type="term" value="P:pyridoxal 5'-phosphate salvage"/>
    <property type="evidence" value="ECO:0007669"/>
    <property type="project" value="InterPro"/>
</dbReference>
<keyword evidence="4" id="KW-0418">Kinase</keyword>
<dbReference type="Gene3D" id="3.40.1190.20">
    <property type="match status" value="1"/>
</dbReference>
<dbReference type="GO" id="GO:0008478">
    <property type="term" value="F:pyridoxal kinase activity"/>
    <property type="evidence" value="ECO:0007669"/>
    <property type="project" value="UniProtKB-EC"/>
</dbReference>
<keyword evidence="3" id="KW-0547">Nucleotide-binding</keyword>
<dbReference type="SUPFAM" id="SSF53613">
    <property type="entry name" value="Ribokinase-like"/>
    <property type="match status" value="1"/>
</dbReference>
<evidence type="ECO:0000313" key="9">
    <source>
        <dbReference type="Proteomes" id="UP000430975"/>
    </source>
</evidence>
<evidence type="ECO:0000313" key="8">
    <source>
        <dbReference type="EMBL" id="MRI84972.1"/>
    </source>
</evidence>
<dbReference type="InterPro" id="IPR029056">
    <property type="entry name" value="Ribokinase-like"/>
</dbReference>
<dbReference type="Pfam" id="PF08543">
    <property type="entry name" value="Phos_pyr_kin"/>
    <property type="match status" value="1"/>
</dbReference>
<feature type="domain" description="Pyridoxamine kinase/Phosphomethylpyrimidine kinase" evidence="6">
    <location>
        <begin position="71"/>
        <end position="259"/>
    </location>
</feature>
<evidence type="ECO:0000313" key="7">
    <source>
        <dbReference type="EMBL" id="MRI82541.1"/>
    </source>
</evidence>
<keyword evidence="5" id="KW-0067">ATP-binding</keyword>
<dbReference type="AlphaFoldDB" id="A0A6I2GGL6"/>
<dbReference type="Proteomes" id="UP000430975">
    <property type="component" value="Unassembled WGS sequence"/>
</dbReference>
<reference evidence="9 10" key="1">
    <citation type="submission" date="2019-11" db="EMBL/GenBank/DDBJ databases">
        <title>Characterisation of Fundicoccus ignavus gen. nov. sp. nov., a novel genus of the family Aerococcaceae isolated from bulk tank milk.</title>
        <authorList>
            <person name="Siebert A."/>
            <person name="Huptas C."/>
            <person name="Wenning M."/>
            <person name="Scherer S."/>
            <person name="Doll E.V."/>
        </authorList>
    </citation>
    <scope>NUCLEOTIDE SEQUENCE [LARGE SCALE GENOMIC DNA]</scope>
    <source>
        <strain evidence="7 10">DSM 109653</strain>
        <strain evidence="8 9">WS4759</strain>
    </source>
</reference>
<dbReference type="InterPro" id="IPR013749">
    <property type="entry name" value="PM/HMP-P_kinase-1"/>
</dbReference>
<gene>
    <name evidence="8" type="ORF">GIY09_03535</name>
    <name evidence="7" type="ORF">GIY11_11030</name>
</gene>
<dbReference type="Proteomes" id="UP000469870">
    <property type="component" value="Unassembled WGS sequence"/>
</dbReference>
<evidence type="ECO:0000256" key="1">
    <source>
        <dbReference type="ARBA" id="ARBA00012104"/>
    </source>
</evidence>
<dbReference type="RefSeq" id="WP_153862621.1">
    <property type="nucleotide sequence ID" value="NZ_WJQR01000013.1"/>
</dbReference>
<evidence type="ECO:0000256" key="4">
    <source>
        <dbReference type="ARBA" id="ARBA00022777"/>
    </source>
</evidence>
<accession>A0A6I2GGL6</accession>
<dbReference type="EMBL" id="WJQS01000002">
    <property type="protein sequence ID" value="MRI84972.1"/>
    <property type="molecule type" value="Genomic_DNA"/>
</dbReference>
<dbReference type="GO" id="GO:0005829">
    <property type="term" value="C:cytosol"/>
    <property type="evidence" value="ECO:0007669"/>
    <property type="project" value="TreeGrafter"/>
</dbReference>
<name>A0A6I2GGL6_9LACT</name>
<organism evidence="8 9">
    <name type="scientific">Fundicoccus ignavus</name>
    <dbReference type="NCBI Taxonomy" id="2664442"/>
    <lineage>
        <taxon>Bacteria</taxon>
        <taxon>Bacillati</taxon>
        <taxon>Bacillota</taxon>
        <taxon>Bacilli</taxon>
        <taxon>Lactobacillales</taxon>
        <taxon>Aerococcaceae</taxon>
        <taxon>Fundicoccus</taxon>
    </lineage>
</organism>
<sequence length="285" mass="31633">MNKKLLLVNDMPGAAKVAANVNFPVLSAGQIEVAILPTLILSNYAGSPGPVVKHQIGQDFNAMLNHWEFLGLKFDAILTGYFGESNQIDEIISYYLKQRNQPKLLVDPTMGDLGKLYKGFDAHVVEKMTRLIQFADLVMPNITEACYLTNTPYKEIFTLEELTDIGNKLLALGAKNVAITGVSEVDTSNDQIGFYLIREKQKPVLLSHQRFPDRFFGTGDLAISLMAVFYLAGFDIEASLVKTGKLIEEVLKVTLEVGQPKEAGLVFEPILSELYSMILKEKELN</sequence>
<dbReference type="EC" id="2.7.1.35" evidence="1"/>
<dbReference type="PANTHER" id="PTHR10534:SF2">
    <property type="entry name" value="PYRIDOXAL KINASE"/>
    <property type="match status" value="1"/>
</dbReference>
<evidence type="ECO:0000256" key="3">
    <source>
        <dbReference type="ARBA" id="ARBA00022741"/>
    </source>
</evidence>
<dbReference type="PANTHER" id="PTHR10534">
    <property type="entry name" value="PYRIDOXAL KINASE"/>
    <property type="match status" value="1"/>
</dbReference>
<dbReference type="InterPro" id="IPR004625">
    <property type="entry name" value="PyrdxlKinase"/>
</dbReference>
<evidence type="ECO:0000259" key="6">
    <source>
        <dbReference type="Pfam" id="PF08543"/>
    </source>
</evidence>
<evidence type="ECO:0000256" key="5">
    <source>
        <dbReference type="ARBA" id="ARBA00022840"/>
    </source>
</evidence>
<dbReference type="GO" id="GO:0005524">
    <property type="term" value="F:ATP binding"/>
    <property type="evidence" value="ECO:0007669"/>
    <property type="project" value="UniProtKB-KW"/>
</dbReference>
<dbReference type="EMBL" id="WJQR01000013">
    <property type="protein sequence ID" value="MRI82541.1"/>
    <property type="molecule type" value="Genomic_DNA"/>
</dbReference>
<evidence type="ECO:0000313" key="10">
    <source>
        <dbReference type="Proteomes" id="UP000469870"/>
    </source>
</evidence>
<proteinExistence type="predicted"/>
<keyword evidence="9" id="KW-1185">Reference proteome</keyword>